<evidence type="ECO:0000256" key="8">
    <source>
        <dbReference type="SAM" id="Coils"/>
    </source>
</evidence>
<comment type="similarity">
    <text evidence="1 7">Belongs to the bacterial ribosomal protein bL9 family.</text>
</comment>
<dbReference type="SUPFAM" id="SSF55653">
    <property type="entry name" value="Ribosomal protein L9 C-domain"/>
    <property type="match status" value="1"/>
</dbReference>
<dbReference type="Gene3D" id="3.10.430.100">
    <property type="entry name" value="Ribosomal protein L9, C-terminal domain"/>
    <property type="match status" value="1"/>
</dbReference>
<reference evidence="10 11" key="1">
    <citation type="journal article" date="2016" name="Nat. Commun.">
        <title>Thousands of microbial genomes shed light on interconnected biogeochemical processes in an aquifer system.</title>
        <authorList>
            <person name="Anantharaman K."/>
            <person name="Brown C.T."/>
            <person name="Hug L.A."/>
            <person name="Sharon I."/>
            <person name="Castelle C.J."/>
            <person name="Probst A.J."/>
            <person name="Thomas B.C."/>
            <person name="Singh A."/>
            <person name="Wilkins M.J."/>
            <person name="Karaoz U."/>
            <person name="Brodie E.L."/>
            <person name="Williams K.H."/>
            <person name="Hubbard S.S."/>
            <person name="Banfield J.F."/>
        </authorList>
    </citation>
    <scope>NUCLEOTIDE SEQUENCE [LARGE SCALE GENOMIC DNA]</scope>
</reference>
<dbReference type="AlphaFoldDB" id="A0A1F7WP90"/>
<evidence type="ECO:0000256" key="4">
    <source>
        <dbReference type="ARBA" id="ARBA00022980"/>
    </source>
</evidence>
<feature type="coiled-coil region" evidence="8">
    <location>
        <begin position="37"/>
        <end position="66"/>
    </location>
</feature>
<proteinExistence type="inferred from homology"/>
<keyword evidence="5 7" id="KW-0687">Ribonucleoprotein</keyword>
<name>A0A1F7WP90_9BACT</name>
<dbReference type="GO" id="GO:1990904">
    <property type="term" value="C:ribonucleoprotein complex"/>
    <property type="evidence" value="ECO:0007669"/>
    <property type="project" value="UniProtKB-KW"/>
</dbReference>
<evidence type="ECO:0000256" key="3">
    <source>
        <dbReference type="ARBA" id="ARBA00022884"/>
    </source>
</evidence>
<keyword evidence="2 7" id="KW-0699">rRNA-binding</keyword>
<keyword evidence="8" id="KW-0175">Coiled coil</keyword>
<evidence type="ECO:0000259" key="9">
    <source>
        <dbReference type="PROSITE" id="PS00651"/>
    </source>
</evidence>
<feature type="domain" description="Ribosomal protein L9" evidence="9">
    <location>
        <begin position="13"/>
        <end position="40"/>
    </location>
</feature>
<accession>A0A1F7WP90</accession>
<evidence type="ECO:0000313" key="10">
    <source>
        <dbReference type="EMBL" id="OGM04327.1"/>
    </source>
</evidence>
<dbReference type="EMBL" id="MGFH01000146">
    <property type="protein sequence ID" value="OGM04327.1"/>
    <property type="molecule type" value="Genomic_DNA"/>
</dbReference>
<protein>
    <recommendedName>
        <fullName evidence="6 7">Large ribosomal subunit protein bL9</fullName>
    </recommendedName>
</protein>
<dbReference type="InterPro" id="IPR000244">
    <property type="entry name" value="Ribosomal_bL9"/>
</dbReference>
<dbReference type="GO" id="GO:0005840">
    <property type="term" value="C:ribosome"/>
    <property type="evidence" value="ECO:0007669"/>
    <property type="project" value="UniProtKB-KW"/>
</dbReference>
<dbReference type="PROSITE" id="PS00651">
    <property type="entry name" value="RIBOSOMAL_L9"/>
    <property type="match status" value="1"/>
</dbReference>
<dbReference type="InterPro" id="IPR036935">
    <property type="entry name" value="Ribosomal_bL9_N_sf"/>
</dbReference>
<evidence type="ECO:0000256" key="6">
    <source>
        <dbReference type="ARBA" id="ARBA00035292"/>
    </source>
</evidence>
<dbReference type="InterPro" id="IPR020070">
    <property type="entry name" value="Ribosomal_bL9_N"/>
</dbReference>
<keyword evidence="4 7" id="KW-0689">Ribosomal protein</keyword>
<evidence type="ECO:0000256" key="2">
    <source>
        <dbReference type="ARBA" id="ARBA00022730"/>
    </source>
</evidence>
<dbReference type="STRING" id="1817813.A2008_04650"/>
<dbReference type="GO" id="GO:0003735">
    <property type="term" value="F:structural constituent of ribosome"/>
    <property type="evidence" value="ECO:0007669"/>
    <property type="project" value="InterPro"/>
</dbReference>
<dbReference type="SUPFAM" id="SSF55658">
    <property type="entry name" value="L9 N-domain-like"/>
    <property type="match status" value="1"/>
</dbReference>
<comment type="function">
    <text evidence="7">Binds to the 23S rRNA.</text>
</comment>
<evidence type="ECO:0000256" key="1">
    <source>
        <dbReference type="ARBA" id="ARBA00010605"/>
    </source>
</evidence>
<dbReference type="PANTHER" id="PTHR21368">
    <property type="entry name" value="50S RIBOSOMAL PROTEIN L9"/>
    <property type="match status" value="1"/>
</dbReference>
<evidence type="ECO:0000256" key="7">
    <source>
        <dbReference type="HAMAP-Rule" id="MF_00503"/>
    </source>
</evidence>
<dbReference type="Pfam" id="PF01281">
    <property type="entry name" value="Ribosomal_L9_N"/>
    <property type="match status" value="1"/>
</dbReference>
<evidence type="ECO:0000313" key="11">
    <source>
        <dbReference type="Proteomes" id="UP000178735"/>
    </source>
</evidence>
<dbReference type="Proteomes" id="UP000178735">
    <property type="component" value="Unassembled WGS sequence"/>
</dbReference>
<sequence>MKVILTSDIKNVGKKGEIINVKEGYYNNFLLPNGKAVMASGNNMKNLEATIKNAQLREQKEKSKVEEISKSLKDFNYVIKTKSGPSGKLFGSITASDVAKLIKNLTKYDIDKRKIEIEGNGIKTIGSHDVKLKLHAEVETSIKVNVEATE</sequence>
<dbReference type="GO" id="GO:0006412">
    <property type="term" value="P:translation"/>
    <property type="evidence" value="ECO:0007669"/>
    <property type="project" value="UniProtKB-UniRule"/>
</dbReference>
<evidence type="ECO:0000256" key="5">
    <source>
        <dbReference type="ARBA" id="ARBA00023274"/>
    </source>
</evidence>
<dbReference type="Pfam" id="PF03948">
    <property type="entry name" value="Ribosomal_L9_C"/>
    <property type="match status" value="1"/>
</dbReference>
<dbReference type="HAMAP" id="MF_00503">
    <property type="entry name" value="Ribosomal_bL9"/>
    <property type="match status" value="1"/>
</dbReference>
<dbReference type="InterPro" id="IPR020069">
    <property type="entry name" value="Ribosomal_bL9_C"/>
</dbReference>
<keyword evidence="3 7" id="KW-0694">RNA-binding</keyword>
<gene>
    <name evidence="7" type="primary">rplI</name>
    <name evidence="10" type="ORF">A2008_04650</name>
</gene>
<dbReference type="InterPro" id="IPR036791">
    <property type="entry name" value="Ribosomal_bL9_C_sf"/>
</dbReference>
<organism evidence="10 11">
    <name type="scientific">Candidatus Wallbacteria bacterium GWC2_49_35</name>
    <dbReference type="NCBI Taxonomy" id="1817813"/>
    <lineage>
        <taxon>Bacteria</taxon>
        <taxon>Candidatus Walliibacteriota</taxon>
    </lineage>
</organism>
<comment type="caution">
    <text evidence="10">The sequence shown here is derived from an EMBL/GenBank/DDBJ whole genome shotgun (WGS) entry which is preliminary data.</text>
</comment>
<dbReference type="GO" id="GO:0019843">
    <property type="term" value="F:rRNA binding"/>
    <property type="evidence" value="ECO:0007669"/>
    <property type="project" value="UniProtKB-UniRule"/>
</dbReference>
<dbReference type="NCBIfam" id="TIGR00158">
    <property type="entry name" value="L9"/>
    <property type="match status" value="1"/>
</dbReference>
<dbReference type="InterPro" id="IPR020594">
    <property type="entry name" value="Ribosomal_bL9_bac/chp"/>
</dbReference>
<dbReference type="Gene3D" id="3.40.5.10">
    <property type="entry name" value="Ribosomal protein L9, N-terminal domain"/>
    <property type="match status" value="1"/>
</dbReference>
<dbReference type="InterPro" id="IPR009027">
    <property type="entry name" value="Ribosomal_bL9/RNase_H1_N"/>
</dbReference>